<comment type="caution">
    <text evidence="10">The sequence shown here is derived from an EMBL/GenBank/DDBJ whole genome shotgun (WGS) entry which is preliminary data.</text>
</comment>
<dbReference type="PROSITE" id="PS50110">
    <property type="entry name" value="RESPONSE_REGULATORY"/>
    <property type="match status" value="1"/>
</dbReference>
<dbReference type="Pfam" id="PF13426">
    <property type="entry name" value="PAS_9"/>
    <property type="match status" value="1"/>
</dbReference>
<dbReference type="Gene3D" id="3.20.20.450">
    <property type="entry name" value="EAL domain"/>
    <property type="match status" value="1"/>
</dbReference>
<evidence type="ECO:0000256" key="1">
    <source>
        <dbReference type="ARBA" id="ARBA00022679"/>
    </source>
</evidence>
<keyword evidence="4" id="KW-0175">Coiled coil</keyword>
<dbReference type="NCBIfam" id="TIGR00254">
    <property type="entry name" value="GGDEF"/>
    <property type="match status" value="1"/>
</dbReference>
<dbReference type="PANTHER" id="PTHR44757">
    <property type="entry name" value="DIGUANYLATE CYCLASE DGCP"/>
    <property type="match status" value="1"/>
</dbReference>
<evidence type="ECO:0000259" key="8">
    <source>
        <dbReference type="PROSITE" id="PS50883"/>
    </source>
</evidence>
<feature type="coiled-coil region" evidence="4">
    <location>
        <begin position="319"/>
        <end position="346"/>
    </location>
</feature>
<dbReference type="PROSITE" id="PS50113">
    <property type="entry name" value="PAC"/>
    <property type="match status" value="2"/>
</dbReference>
<name>A0ABU2C3T6_9BURK</name>
<dbReference type="InterPro" id="IPR001610">
    <property type="entry name" value="PAC"/>
</dbReference>
<dbReference type="SUPFAM" id="SSF52172">
    <property type="entry name" value="CheY-like"/>
    <property type="match status" value="1"/>
</dbReference>
<dbReference type="SUPFAM" id="SSF55781">
    <property type="entry name" value="GAF domain-like"/>
    <property type="match status" value="2"/>
</dbReference>
<evidence type="ECO:0000313" key="10">
    <source>
        <dbReference type="EMBL" id="MDR7375999.1"/>
    </source>
</evidence>
<proteinExistence type="predicted"/>
<dbReference type="Gene3D" id="3.30.450.20">
    <property type="entry name" value="PAS domain"/>
    <property type="match status" value="2"/>
</dbReference>
<feature type="domain" description="PAC" evidence="7">
    <location>
        <begin position="421"/>
        <end position="475"/>
    </location>
</feature>
<dbReference type="CDD" id="cd01948">
    <property type="entry name" value="EAL"/>
    <property type="match status" value="1"/>
</dbReference>
<keyword evidence="1" id="KW-0808">Transferase</keyword>
<dbReference type="Pfam" id="PF00990">
    <property type="entry name" value="GGDEF"/>
    <property type="match status" value="1"/>
</dbReference>
<dbReference type="PROSITE" id="PS50887">
    <property type="entry name" value="GGDEF"/>
    <property type="match status" value="1"/>
</dbReference>
<dbReference type="SUPFAM" id="SSF141868">
    <property type="entry name" value="EAL domain-like"/>
    <property type="match status" value="1"/>
</dbReference>
<dbReference type="CDD" id="cd00130">
    <property type="entry name" value="PAS"/>
    <property type="match status" value="2"/>
</dbReference>
<dbReference type="InterPro" id="IPR003018">
    <property type="entry name" value="GAF"/>
</dbReference>
<dbReference type="InterPro" id="IPR029787">
    <property type="entry name" value="Nucleotide_cyclase"/>
</dbReference>
<keyword evidence="11" id="KW-1185">Reference proteome</keyword>
<evidence type="ECO:0000256" key="2">
    <source>
        <dbReference type="ARBA" id="ARBA00022777"/>
    </source>
</evidence>
<feature type="domain" description="PAS" evidence="6">
    <location>
        <begin position="476"/>
        <end position="528"/>
    </location>
</feature>
<feature type="modified residue" description="4-aspartylphosphate" evidence="3">
    <location>
        <position position="52"/>
    </location>
</feature>
<evidence type="ECO:0000259" key="9">
    <source>
        <dbReference type="PROSITE" id="PS50887"/>
    </source>
</evidence>
<organism evidence="10 11">
    <name type="scientific">Rhodoferax ferrireducens</name>
    <dbReference type="NCBI Taxonomy" id="192843"/>
    <lineage>
        <taxon>Bacteria</taxon>
        <taxon>Pseudomonadati</taxon>
        <taxon>Pseudomonadota</taxon>
        <taxon>Betaproteobacteria</taxon>
        <taxon>Burkholderiales</taxon>
        <taxon>Comamonadaceae</taxon>
        <taxon>Rhodoferax</taxon>
    </lineage>
</organism>
<sequence length="1209" mass="134461">MAKILVVDDVADNRELLVTLIRHRGHQPFEAADGAEALTLVRQEHPALVISDILMPTMDGYEFVRQLRADPAIAATEVIFYSAHYREREARNLAQTCGVSRVLVKPCEPEAILQAIDQALAHVPQPSPAPNLEEFDREHLRVMTDKLSEKMDALRATNQRMAALTDLNLHLASERDPQLLLHKVCRGARELMGAKYAVLCVKGKSNGDVLLFSSGIDAMLMESLERPQIDAGLVGQVRAERQSRRMRGQNGNPGVAGLPANYPPLHACLVVPVMSLSYGYGWICLVDKLGADGFSDEDEQIMSVLAAQVGRIYENGSLYAEVRQHAEQLQVEVAERQRAAEELRASEAGLHRAQVLAKLTHVVSGPNGDFESWPETMPQMIGVDAEHMVRNLREWMQLIHPEDRAVFRGTALEASAQGVRVELAYRLRRSDGVWLHVQQVVEPLFDLAAVQGRGRWFHTIQDVTEQRRAEEALHESNRRFSDMLGHMEMVSMMLDSNGHLTYCNDYLLRLTGWSREEALGRDWFASFIASPPEVGRARFKAMLTSQPGAQHFESEILTRGGSRRLIRWNHTLLRSLSGEVIGTASIGEDITVQKEAETRIKRLNRVYAVLSGINTLIVRVSNRDELFQEACRVAVEQGQFRMAWIGVADWSAMQIVPIAASGATPEFLAFIQDRFSLVEGSPMMNAMCVRAVIERKPVVLNDMLEFTGGTQLRALMDPDISSIAVLPLMVADRVVGLLALYTNEARFFDDEEMKLLTELAGDIGFALDHLEKAEKLNYLAYYDEITGLPNRTLFLEHVGQHVRRYDGGRSSLALALVDIERFRIVNDTLGRATGDELLQLVAKRIQSSSVGLDAAARVGVNCFGVILQGPRDVGRVALELEQLLRDCFAQSFRLQGTDLRIAGKIGVVLYPLDGEDAETLLRNAEAALKRAKGSAENMLFYAPEMDTRVAAALDLESRLRTALDMEQFVLHYQPKVNLVTGKITSAEALIRWNDPQTGLVPPGQFIPILEETGLIYEVGLWALRKALEDYQRWRAAGLEPVRIAVNVSPLQLRHRNFIAAVAQVIGTDPQVAQGLELEVTESLIMEDVQRSSASLAEIRAMGVTVAIDDFGTGYSSLAHLSRLPVDTLKIDRAFVIEMVSGSQGLALVSTIINLAHAFKLKVVAEGVETEEQARLLRLLNCNEMQGYLFSRPVPAEVFEQKFLRAPVLE</sequence>
<dbReference type="Pfam" id="PF00563">
    <property type="entry name" value="EAL"/>
    <property type="match status" value="1"/>
</dbReference>
<dbReference type="PROSITE" id="PS50112">
    <property type="entry name" value="PAS"/>
    <property type="match status" value="1"/>
</dbReference>
<dbReference type="Proteomes" id="UP001180487">
    <property type="component" value="Unassembled WGS sequence"/>
</dbReference>
<feature type="domain" description="EAL" evidence="8">
    <location>
        <begin position="952"/>
        <end position="1206"/>
    </location>
</feature>
<dbReference type="Gene3D" id="3.30.450.40">
    <property type="match status" value="2"/>
</dbReference>
<dbReference type="NCBIfam" id="TIGR00229">
    <property type="entry name" value="sensory_box"/>
    <property type="match status" value="2"/>
</dbReference>
<dbReference type="InterPro" id="IPR001633">
    <property type="entry name" value="EAL_dom"/>
</dbReference>
<keyword evidence="3" id="KW-0597">Phosphoprotein</keyword>
<dbReference type="SMART" id="SM00091">
    <property type="entry name" value="PAS"/>
    <property type="match status" value="2"/>
</dbReference>
<dbReference type="SMART" id="SM00267">
    <property type="entry name" value="GGDEF"/>
    <property type="match status" value="1"/>
</dbReference>
<feature type="domain" description="GGDEF" evidence="9">
    <location>
        <begin position="810"/>
        <end position="944"/>
    </location>
</feature>
<evidence type="ECO:0000313" key="11">
    <source>
        <dbReference type="Proteomes" id="UP001180487"/>
    </source>
</evidence>
<dbReference type="CDD" id="cd01949">
    <property type="entry name" value="GGDEF"/>
    <property type="match status" value="1"/>
</dbReference>
<dbReference type="EMBL" id="JAVDXT010000001">
    <property type="protein sequence ID" value="MDR7375999.1"/>
    <property type="molecule type" value="Genomic_DNA"/>
</dbReference>
<dbReference type="InterPro" id="IPR052155">
    <property type="entry name" value="Biofilm_reg_signaling"/>
</dbReference>
<dbReference type="PROSITE" id="PS50883">
    <property type="entry name" value="EAL"/>
    <property type="match status" value="1"/>
</dbReference>
<dbReference type="PANTHER" id="PTHR44757:SF2">
    <property type="entry name" value="BIOFILM ARCHITECTURE MAINTENANCE PROTEIN MBAA"/>
    <property type="match status" value="1"/>
</dbReference>
<dbReference type="Pfam" id="PF08447">
    <property type="entry name" value="PAS_3"/>
    <property type="match status" value="1"/>
</dbReference>
<evidence type="ECO:0000256" key="4">
    <source>
        <dbReference type="SAM" id="Coils"/>
    </source>
</evidence>
<dbReference type="InterPro" id="IPR000700">
    <property type="entry name" value="PAS-assoc_C"/>
</dbReference>
<evidence type="ECO:0000256" key="3">
    <source>
        <dbReference type="PROSITE-ProRule" id="PRU00169"/>
    </source>
</evidence>
<accession>A0ABU2C3T6</accession>
<dbReference type="InterPro" id="IPR035919">
    <property type="entry name" value="EAL_sf"/>
</dbReference>
<dbReference type="InterPro" id="IPR043128">
    <property type="entry name" value="Rev_trsase/Diguanyl_cyclase"/>
</dbReference>
<evidence type="ECO:0000259" key="5">
    <source>
        <dbReference type="PROSITE" id="PS50110"/>
    </source>
</evidence>
<dbReference type="InterPro" id="IPR029016">
    <property type="entry name" value="GAF-like_dom_sf"/>
</dbReference>
<dbReference type="SMART" id="SM00065">
    <property type="entry name" value="GAF"/>
    <property type="match status" value="2"/>
</dbReference>
<dbReference type="Pfam" id="PF13185">
    <property type="entry name" value="GAF_2"/>
    <property type="match status" value="2"/>
</dbReference>
<protein>
    <submittedName>
        <fullName evidence="10">Diguanylate cyclase (GGDEF)-like protein/PAS domain S-box-containing protein</fullName>
    </submittedName>
</protein>
<dbReference type="Gene3D" id="3.40.50.2300">
    <property type="match status" value="1"/>
</dbReference>
<evidence type="ECO:0000259" key="6">
    <source>
        <dbReference type="PROSITE" id="PS50112"/>
    </source>
</evidence>
<feature type="domain" description="Response regulatory" evidence="5">
    <location>
        <begin position="3"/>
        <end position="120"/>
    </location>
</feature>
<evidence type="ECO:0000259" key="7">
    <source>
        <dbReference type="PROSITE" id="PS50113"/>
    </source>
</evidence>
<dbReference type="InterPro" id="IPR000014">
    <property type="entry name" value="PAS"/>
</dbReference>
<dbReference type="SUPFAM" id="SSF55785">
    <property type="entry name" value="PYP-like sensor domain (PAS domain)"/>
    <property type="match status" value="2"/>
</dbReference>
<dbReference type="InterPro" id="IPR013655">
    <property type="entry name" value="PAS_fold_3"/>
</dbReference>
<dbReference type="Pfam" id="PF00072">
    <property type="entry name" value="Response_reg"/>
    <property type="match status" value="1"/>
</dbReference>
<dbReference type="InterPro" id="IPR001789">
    <property type="entry name" value="Sig_transdc_resp-reg_receiver"/>
</dbReference>
<dbReference type="SMART" id="SM00086">
    <property type="entry name" value="PAC"/>
    <property type="match status" value="2"/>
</dbReference>
<dbReference type="SUPFAM" id="SSF55073">
    <property type="entry name" value="Nucleotide cyclase"/>
    <property type="match status" value="1"/>
</dbReference>
<gene>
    <name evidence="10" type="ORF">J2X19_000657</name>
</gene>
<dbReference type="SMART" id="SM00448">
    <property type="entry name" value="REC"/>
    <property type="match status" value="1"/>
</dbReference>
<dbReference type="SMART" id="SM00052">
    <property type="entry name" value="EAL"/>
    <property type="match status" value="1"/>
</dbReference>
<dbReference type="InterPro" id="IPR011006">
    <property type="entry name" value="CheY-like_superfamily"/>
</dbReference>
<dbReference type="RefSeq" id="WP_310370621.1">
    <property type="nucleotide sequence ID" value="NZ_JAVDXT010000001.1"/>
</dbReference>
<reference evidence="10 11" key="1">
    <citation type="submission" date="2023-07" db="EMBL/GenBank/DDBJ databases">
        <title>Sorghum-associated microbial communities from plants grown in Nebraska, USA.</title>
        <authorList>
            <person name="Schachtman D."/>
        </authorList>
    </citation>
    <scope>NUCLEOTIDE SEQUENCE [LARGE SCALE GENOMIC DNA]</scope>
    <source>
        <strain evidence="10 11">BE313</strain>
    </source>
</reference>
<dbReference type="Gene3D" id="3.30.70.270">
    <property type="match status" value="1"/>
</dbReference>
<feature type="domain" description="PAC" evidence="7">
    <location>
        <begin position="550"/>
        <end position="602"/>
    </location>
</feature>
<dbReference type="InterPro" id="IPR000160">
    <property type="entry name" value="GGDEF_dom"/>
</dbReference>
<keyword evidence="2" id="KW-0418">Kinase</keyword>
<dbReference type="InterPro" id="IPR035965">
    <property type="entry name" value="PAS-like_dom_sf"/>
</dbReference>